<dbReference type="Proteomes" id="UP001244341">
    <property type="component" value="Chromosome 17b"/>
</dbReference>
<evidence type="ECO:0000313" key="4">
    <source>
        <dbReference type="Proteomes" id="UP001244341"/>
    </source>
</evidence>
<keyword evidence="4" id="KW-1185">Reference proteome</keyword>
<dbReference type="Pfam" id="PF16787">
    <property type="entry name" value="NDC10_II"/>
    <property type="match status" value="1"/>
</dbReference>
<gene>
    <name evidence="3" type="ORF">OEZ85_013538</name>
</gene>
<dbReference type="Gene3D" id="1.10.443.20">
    <property type="entry name" value="Centromere DNA-binding protein complex CBF3 subunit, domain 2"/>
    <property type="match status" value="1"/>
</dbReference>
<feature type="compositionally biased region" description="Basic residues" evidence="1">
    <location>
        <begin position="10"/>
        <end position="19"/>
    </location>
</feature>
<feature type="compositionally biased region" description="Low complexity" evidence="1">
    <location>
        <begin position="704"/>
        <end position="718"/>
    </location>
</feature>
<feature type="compositionally biased region" description="Basic and acidic residues" evidence="1">
    <location>
        <begin position="90"/>
        <end position="103"/>
    </location>
</feature>
<feature type="region of interest" description="Disordered" evidence="1">
    <location>
        <begin position="1"/>
        <end position="103"/>
    </location>
</feature>
<dbReference type="InterPro" id="IPR011010">
    <property type="entry name" value="DNA_brk_join_enz"/>
</dbReference>
<evidence type="ECO:0000256" key="1">
    <source>
        <dbReference type="SAM" id="MobiDB-lite"/>
    </source>
</evidence>
<organism evidence="3 4">
    <name type="scientific">Tetradesmus obliquus</name>
    <name type="common">Green alga</name>
    <name type="synonym">Acutodesmus obliquus</name>
    <dbReference type="NCBI Taxonomy" id="3088"/>
    <lineage>
        <taxon>Eukaryota</taxon>
        <taxon>Viridiplantae</taxon>
        <taxon>Chlorophyta</taxon>
        <taxon>core chlorophytes</taxon>
        <taxon>Chlorophyceae</taxon>
        <taxon>CS clade</taxon>
        <taxon>Sphaeropleales</taxon>
        <taxon>Scenedesmaceae</taxon>
        <taxon>Tetradesmus</taxon>
    </lineage>
</organism>
<protein>
    <recommendedName>
        <fullName evidence="2">Ndc10 domain-containing protein</fullName>
    </recommendedName>
</protein>
<dbReference type="SUPFAM" id="SSF56349">
    <property type="entry name" value="DNA breaking-rejoining enzymes"/>
    <property type="match status" value="1"/>
</dbReference>
<reference evidence="3 4" key="1">
    <citation type="submission" date="2023-05" db="EMBL/GenBank/DDBJ databases">
        <title>A 100% complete, gapless, phased diploid assembly of the Scenedesmus obliquus UTEX 3031 genome.</title>
        <authorList>
            <person name="Biondi T.C."/>
            <person name="Hanschen E.R."/>
            <person name="Kwon T."/>
            <person name="Eng W."/>
            <person name="Kruse C.P.S."/>
            <person name="Koehler S.I."/>
            <person name="Kunde Y."/>
            <person name="Gleasner C.D."/>
            <person name="You Mak K.T."/>
            <person name="Polle J."/>
            <person name="Hovde B.T."/>
            <person name="Starkenburg S.R."/>
        </authorList>
    </citation>
    <scope>NUCLEOTIDE SEQUENCE [LARGE SCALE GENOMIC DNA]</scope>
    <source>
        <strain evidence="3 4">DOE0152z</strain>
    </source>
</reference>
<feature type="region of interest" description="Disordered" evidence="1">
    <location>
        <begin position="687"/>
        <end position="727"/>
    </location>
</feature>
<sequence>MEPNNDVPQRSRRAVKRSFKLQGYVTVDSDASKRQRPASAGSGQAQDSAAPRTHAGAQLDPEPASEHSDDEESSDDQQHDSGDEEMADSDQQKEGLEGDLRQDELEELVERVNDKRRPGTRIKYSGNQKVWMRWCVNGGFLPNSKSISVDLTNEVAARGPLTRFMKWYVAGRAGDTVKSGRKASSASGELLRDAAVNMHSALQQLVDDSCRRAGKAPWILRDAQGYELVYKAHCSRKGDKGAAAGPHVHVSFTRDDYLRGCELLVASSDPLDARTLSLTTYQAATVSRGDDVRPRHLAELSWRFLGSVGPSQCFAITVMQPPEGGKTLSTRPAYKGIIRAQLPSMCPLGALFRWLATRFAIEGESLPTPGHPQWQSFLLWPGRAGKEMTPSNHAELMKKLYKLLGVAPSKVTHELRVFAAQAMYEMGVSLEVIQRIGHWLLDSFGTSYIVPGFTPEALLALGFWPGAAQKDFSGYWAERFHVGVPLELIYGLFPGLKELEAEAAAAQQAAAAGPRSGRVAPEAAAVARLLRMGAVMVVQDALELAERFPDNPIHKLLMGYASFRDLLFSYKNGKRLGKFAGQRPLTVKEQIQQSVQQMQEQCMAAFTSAAELNWRGFEKLLRELTPQGAAAAALGAAGARTATTAGAGGSVPIDGLLEVLLDMRQLITQGQQGCSCAGMQQQQQQQQCEDHGMGDAGGAGEVLQQQHQKQQQQQPKQPSKNSVKPFPSLSVHTSMEALAHWYAVQPHHSEVAAGRTIKQMEDDGSHSWRAGGSKQRWSEYMVLLTALEEKQEQLVDAQRRLGRRGVQVDMVAAAQKLDEERLALPNPNPKSSKPMSICQFREHLTAQAHAAAAARLAAEEAEAPGAEQQ</sequence>
<feature type="compositionally biased region" description="Low complexity" evidence="1">
    <location>
        <begin position="38"/>
        <end position="50"/>
    </location>
</feature>
<dbReference type="EMBL" id="CP126224">
    <property type="protein sequence ID" value="WIA23888.1"/>
    <property type="molecule type" value="Genomic_DNA"/>
</dbReference>
<name>A0ABY8UT97_TETOB</name>
<dbReference type="InterPro" id="IPR031872">
    <property type="entry name" value="NDC10_II"/>
</dbReference>
<evidence type="ECO:0000313" key="3">
    <source>
        <dbReference type="EMBL" id="WIA23888.1"/>
    </source>
</evidence>
<proteinExistence type="predicted"/>
<feature type="domain" description="Ndc10" evidence="2">
    <location>
        <begin position="285"/>
        <end position="555"/>
    </location>
</feature>
<evidence type="ECO:0000259" key="2">
    <source>
        <dbReference type="Pfam" id="PF16787"/>
    </source>
</evidence>
<dbReference type="InterPro" id="IPR038279">
    <property type="entry name" value="Ndc10_dom2_sf"/>
</dbReference>
<accession>A0ABY8UT97</accession>